<accession>A0AAP0PF31</accession>
<keyword evidence="2" id="KW-0372">Hormone</keyword>
<keyword evidence="4" id="KW-1015">Disulfide bond</keyword>
<protein>
    <recommendedName>
        <fullName evidence="8">Rapid ALkalinization Factor</fullName>
    </recommendedName>
</protein>
<dbReference type="GO" id="GO:0009506">
    <property type="term" value="C:plasmodesma"/>
    <property type="evidence" value="ECO:0007669"/>
    <property type="project" value="TreeGrafter"/>
</dbReference>
<dbReference type="PANTHER" id="PTHR33136:SF4">
    <property type="entry name" value="PROTEIN RALF-LIKE 32"/>
    <property type="match status" value="1"/>
</dbReference>
<evidence type="ECO:0000313" key="6">
    <source>
        <dbReference type="EMBL" id="KAK9138476.1"/>
    </source>
</evidence>
<sequence>MSTFTSLLSKPVLLILLLLQFLVISSSTSLDLGMHSSKYCNGSIAECNEEHEMLMESEISRRFLAEGRMIGYGSLKPDQPACNGGKPGASYSGQCLPPESNAYRRGCSKAHYCRSNPP</sequence>
<evidence type="ECO:0000256" key="4">
    <source>
        <dbReference type="ARBA" id="ARBA00023157"/>
    </source>
</evidence>
<evidence type="ECO:0000256" key="3">
    <source>
        <dbReference type="ARBA" id="ARBA00022729"/>
    </source>
</evidence>
<dbReference type="GO" id="GO:0019722">
    <property type="term" value="P:calcium-mediated signaling"/>
    <property type="evidence" value="ECO:0007669"/>
    <property type="project" value="TreeGrafter"/>
</dbReference>
<comment type="caution">
    <text evidence="6">The sequence shown here is derived from an EMBL/GenBank/DDBJ whole genome shotgun (WGS) entry which is preliminary data.</text>
</comment>
<reference evidence="6 7" key="1">
    <citation type="submission" date="2024-01" db="EMBL/GenBank/DDBJ databases">
        <title>Genome assemblies of Stephania.</title>
        <authorList>
            <person name="Yang L."/>
        </authorList>
    </citation>
    <scope>NUCLEOTIDE SEQUENCE [LARGE SCALE GENOMIC DNA]</scope>
    <source>
        <strain evidence="6">QJT</strain>
        <tissue evidence="6">Leaf</tissue>
    </source>
</reference>
<evidence type="ECO:0000256" key="1">
    <source>
        <dbReference type="ARBA" id="ARBA00009178"/>
    </source>
</evidence>
<feature type="signal peptide" evidence="5">
    <location>
        <begin position="1"/>
        <end position="27"/>
    </location>
</feature>
<dbReference type="AlphaFoldDB" id="A0AAP0PF31"/>
<dbReference type="GO" id="GO:0005179">
    <property type="term" value="F:hormone activity"/>
    <property type="evidence" value="ECO:0007669"/>
    <property type="project" value="UniProtKB-KW"/>
</dbReference>
<gene>
    <name evidence="6" type="ORF">Sjap_009070</name>
</gene>
<evidence type="ECO:0008006" key="8">
    <source>
        <dbReference type="Google" id="ProtNLM"/>
    </source>
</evidence>
<comment type="similarity">
    <text evidence="1">Belongs to the plant rapid alkalinization factor (RALF) family.</text>
</comment>
<feature type="chain" id="PRO_5042968446" description="Rapid ALkalinization Factor" evidence="5">
    <location>
        <begin position="28"/>
        <end position="118"/>
    </location>
</feature>
<organism evidence="6 7">
    <name type="scientific">Stephania japonica</name>
    <dbReference type="NCBI Taxonomy" id="461633"/>
    <lineage>
        <taxon>Eukaryota</taxon>
        <taxon>Viridiplantae</taxon>
        <taxon>Streptophyta</taxon>
        <taxon>Embryophyta</taxon>
        <taxon>Tracheophyta</taxon>
        <taxon>Spermatophyta</taxon>
        <taxon>Magnoliopsida</taxon>
        <taxon>Ranunculales</taxon>
        <taxon>Menispermaceae</taxon>
        <taxon>Menispermoideae</taxon>
        <taxon>Cissampelideae</taxon>
        <taxon>Stephania</taxon>
    </lineage>
</organism>
<dbReference type="Proteomes" id="UP001417504">
    <property type="component" value="Unassembled WGS sequence"/>
</dbReference>
<evidence type="ECO:0000313" key="7">
    <source>
        <dbReference type="Proteomes" id="UP001417504"/>
    </source>
</evidence>
<dbReference type="PANTHER" id="PTHR33136">
    <property type="entry name" value="RAPID ALKALINIZATION FACTOR-LIKE"/>
    <property type="match status" value="1"/>
</dbReference>
<dbReference type="InterPro" id="IPR008801">
    <property type="entry name" value="RALF"/>
</dbReference>
<keyword evidence="7" id="KW-1185">Reference proteome</keyword>
<evidence type="ECO:0000256" key="5">
    <source>
        <dbReference type="SAM" id="SignalP"/>
    </source>
</evidence>
<evidence type="ECO:0000256" key="2">
    <source>
        <dbReference type="ARBA" id="ARBA00022702"/>
    </source>
</evidence>
<name>A0AAP0PF31_9MAGN</name>
<keyword evidence="3 5" id="KW-0732">Signal</keyword>
<dbReference type="EMBL" id="JBBNAE010000003">
    <property type="protein sequence ID" value="KAK9138476.1"/>
    <property type="molecule type" value="Genomic_DNA"/>
</dbReference>
<dbReference type="Pfam" id="PF05498">
    <property type="entry name" value="RALF"/>
    <property type="match status" value="1"/>
</dbReference>
<proteinExistence type="inferred from homology"/>